<protein>
    <submittedName>
        <fullName evidence="2">Transposase</fullName>
    </submittedName>
</protein>
<dbReference type="EMBL" id="JAOWRF010000058">
    <property type="protein sequence ID" value="MCV3212653.1"/>
    <property type="molecule type" value="Genomic_DNA"/>
</dbReference>
<sequence>MFTPQLWVGVVVVMDNVSSDKVASIESLIQSKSASVLNMSPYFPDFNPIELWWSQRLRFLNYDIWSFQVLGLTLIYSHTEAIADC</sequence>
<gene>
    <name evidence="2" type="ORF">OGM63_03755</name>
</gene>
<comment type="caution">
    <text evidence="2">The sequence shown here is derived from an EMBL/GenBank/DDBJ whole genome shotgun (WGS) entry which is preliminary data.</text>
</comment>
<keyword evidence="3" id="KW-1185">Reference proteome</keyword>
<evidence type="ECO:0000259" key="1">
    <source>
        <dbReference type="Pfam" id="PF13358"/>
    </source>
</evidence>
<dbReference type="Proteomes" id="UP001526143">
    <property type="component" value="Unassembled WGS sequence"/>
</dbReference>
<dbReference type="RefSeq" id="WP_263744164.1">
    <property type="nucleotide sequence ID" value="NZ_JAOWRF010000058.1"/>
</dbReference>
<dbReference type="Pfam" id="PF13358">
    <property type="entry name" value="DDE_3"/>
    <property type="match status" value="1"/>
</dbReference>
<reference evidence="2 3" key="1">
    <citation type="submission" date="2022-10" db="EMBL/GenBank/DDBJ databases">
        <title>Identification of biosynthetic pathway for the production of the potent trypsin inhibitor radiosumin.</title>
        <authorList>
            <person name="Fewer D.P."/>
            <person name="Delbaje E."/>
            <person name="Ouyang X."/>
            <person name="Agostino P.D."/>
            <person name="Wahlsten M."/>
            <person name="Jokela J."/>
            <person name="Permi P."/>
            <person name="Haapaniemi E."/>
            <person name="Koistinen H."/>
        </authorList>
    </citation>
    <scope>NUCLEOTIDE SEQUENCE [LARGE SCALE GENOMIC DNA]</scope>
    <source>
        <strain evidence="2 3">NIES-515</strain>
    </source>
</reference>
<accession>A0ABT3AU53</accession>
<proteinExistence type="predicted"/>
<feature type="domain" description="Tc1-like transposase DDE" evidence="1">
    <location>
        <begin position="9"/>
        <end position="55"/>
    </location>
</feature>
<name>A0ABT3AU53_9CYAN</name>
<organism evidence="2 3">
    <name type="scientific">Plectonema radiosum NIES-515</name>
    <dbReference type="NCBI Taxonomy" id="2986073"/>
    <lineage>
        <taxon>Bacteria</taxon>
        <taxon>Bacillati</taxon>
        <taxon>Cyanobacteriota</taxon>
        <taxon>Cyanophyceae</taxon>
        <taxon>Oscillatoriophycideae</taxon>
        <taxon>Oscillatoriales</taxon>
        <taxon>Microcoleaceae</taxon>
        <taxon>Plectonema</taxon>
    </lineage>
</organism>
<evidence type="ECO:0000313" key="2">
    <source>
        <dbReference type="EMBL" id="MCV3212653.1"/>
    </source>
</evidence>
<dbReference type="Gene3D" id="3.30.420.10">
    <property type="entry name" value="Ribonuclease H-like superfamily/Ribonuclease H"/>
    <property type="match status" value="1"/>
</dbReference>
<evidence type="ECO:0000313" key="3">
    <source>
        <dbReference type="Proteomes" id="UP001526143"/>
    </source>
</evidence>
<dbReference type="InterPro" id="IPR036397">
    <property type="entry name" value="RNaseH_sf"/>
</dbReference>
<dbReference type="InterPro" id="IPR038717">
    <property type="entry name" value="Tc1-like_DDE_dom"/>
</dbReference>